<protein>
    <submittedName>
        <fullName evidence="2">Uncharacterized protein</fullName>
    </submittedName>
</protein>
<dbReference type="EMBL" id="JAQFWQ010000069">
    <property type="protein sequence ID" value="MDA2813155.1"/>
    <property type="molecule type" value="Genomic_DNA"/>
</dbReference>
<proteinExistence type="predicted"/>
<gene>
    <name evidence="2" type="ORF">O4J56_21090</name>
</gene>
<dbReference type="RefSeq" id="WP_270687978.1">
    <property type="nucleotide sequence ID" value="NZ_JAQFWQ010000069.1"/>
</dbReference>
<dbReference type="Proteomes" id="UP001527866">
    <property type="component" value="Unassembled WGS sequence"/>
</dbReference>
<accession>A0ABT4U9T9</accession>
<evidence type="ECO:0000256" key="1">
    <source>
        <dbReference type="SAM" id="MobiDB-lite"/>
    </source>
</evidence>
<keyword evidence="3" id="KW-1185">Reference proteome</keyword>
<name>A0ABT4U9T9_9ACTN</name>
<evidence type="ECO:0000313" key="2">
    <source>
        <dbReference type="EMBL" id="MDA2813155.1"/>
    </source>
</evidence>
<sequence>MTNSGADRVLALQPDIALPQGGSTPVDPIVAPRNNPRHPCPDLRDEFTPRGWVFFRTDAPCGPPTFHAVFCCPVPARCARFLAFREHAKGPPALLRLLVRERADVIEAHAMACTRCVFVLATAKRDAVLAR</sequence>
<feature type="region of interest" description="Disordered" evidence="1">
    <location>
        <begin position="17"/>
        <end position="42"/>
    </location>
</feature>
<reference evidence="2 3" key="1">
    <citation type="submission" date="2023-01" db="EMBL/GenBank/DDBJ databases">
        <title>Draft genome sequence of Nocardiopsis sp. RSe5-2 isolated from halophytes.</title>
        <authorList>
            <person name="Duangmal K."/>
            <person name="Chantavorakit T."/>
        </authorList>
    </citation>
    <scope>NUCLEOTIDE SEQUENCE [LARGE SCALE GENOMIC DNA]</scope>
    <source>
        <strain evidence="2 3">RSe5-2</strain>
    </source>
</reference>
<organism evidence="2 3">
    <name type="scientific">Nocardiopsis endophytica</name>
    <dbReference type="NCBI Taxonomy" id="3018445"/>
    <lineage>
        <taxon>Bacteria</taxon>
        <taxon>Bacillati</taxon>
        <taxon>Actinomycetota</taxon>
        <taxon>Actinomycetes</taxon>
        <taxon>Streptosporangiales</taxon>
        <taxon>Nocardiopsidaceae</taxon>
        <taxon>Nocardiopsis</taxon>
    </lineage>
</organism>
<evidence type="ECO:0000313" key="3">
    <source>
        <dbReference type="Proteomes" id="UP001527866"/>
    </source>
</evidence>
<comment type="caution">
    <text evidence="2">The sequence shown here is derived from an EMBL/GenBank/DDBJ whole genome shotgun (WGS) entry which is preliminary data.</text>
</comment>